<evidence type="ECO:0000313" key="6">
    <source>
        <dbReference type="EMBL" id="MBC2594411.1"/>
    </source>
</evidence>
<gene>
    <name evidence="6" type="ORF">H5P28_09095</name>
</gene>
<evidence type="ECO:0000256" key="4">
    <source>
        <dbReference type="ARBA" id="ARBA00022840"/>
    </source>
</evidence>
<evidence type="ECO:0000256" key="1">
    <source>
        <dbReference type="ARBA" id="ARBA00005417"/>
    </source>
</evidence>
<dbReference type="CDD" id="cd03230">
    <property type="entry name" value="ABC_DR_subfamily_A"/>
    <property type="match status" value="1"/>
</dbReference>
<evidence type="ECO:0000313" key="7">
    <source>
        <dbReference type="Proteomes" id="UP000546464"/>
    </source>
</evidence>
<dbReference type="Pfam" id="PF00005">
    <property type="entry name" value="ABC_tran"/>
    <property type="match status" value="1"/>
</dbReference>
<dbReference type="InterPro" id="IPR003439">
    <property type="entry name" value="ABC_transporter-like_ATP-bd"/>
</dbReference>
<name>A0A842HGN7_9BACT</name>
<comment type="caution">
    <text evidence="6">The sequence shown here is derived from an EMBL/GenBank/DDBJ whole genome shotgun (WGS) entry which is preliminary data.</text>
</comment>
<accession>A0A842HGN7</accession>
<organism evidence="6 7">
    <name type="scientific">Ruficoccus amylovorans</name>
    <dbReference type="NCBI Taxonomy" id="1804625"/>
    <lineage>
        <taxon>Bacteria</taxon>
        <taxon>Pseudomonadati</taxon>
        <taxon>Verrucomicrobiota</taxon>
        <taxon>Opitutia</taxon>
        <taxon>Puniceicoccales</taxon>
        <taxon>Cerasicoccaceae</taxon>
        <taxon>Ruficoccus</taxon>
    </lineage>
</organism>
<evidence type="ECO:0000259" key="5">
    <source>
        <dbReference type="PROSITE" id="PS50893"/>
    </source>
</evidence>
<dbReference type="Gene3D" id="3.40.50.300">
    <property type="entry name" value="P-loop containing nucleotide triphosphate hydrolases"/>
    <property type="match status" value="1"/>
</dbReference>
<proteinExistence type="inferred from homology"/>
<dbReference type="RefSeq" id="WP_185675395.1">
    <property type="nucleotide sequence ID" value="NZ_JACHVB010000021.1"/>
</dbReference>
<sequence length="316" mass="35617">MNVIEVDNIYRAFGKIRAVNGLSFRVGAGQVVGFIGANGAGKTTTMRMMVTLDVPDAGTIEICNMNVIDHPRDIRRLIGWMPDHFGAYPNMDVWEYLDFYGRAFGLHGRERQRRLDEVMAFTDMDVLAERPCNALSKGQTQRLCLSRALLSDPQVLVLDEPAAGLDPKARIEFKNLVKLLADRGKTLFISSHILSELGEMCDHLLFIDNGRQVHQGTSDSLRFHKEDGHLRVRLRARGESSRLEQWIAARPEIKLRPGDNRSHELLVPHRPDDQPEAQLAGLLRELLAAGVEVYEFNRVERRLEDAFVEILGGVPS</sequence>
<dbReference type="PANTHER" id="PTHR43335">
    <property type="entry name" value="ABC TRANSPORTER, ATP-BINDING PROTEIN"/>
    <property type="match status" value="1"/>
</dbReference>
<feature type="domain" description="ABC transporter" evidence="5">
    <location>
        <begin position="4"/>
        <end position="234"/>
    </location>
</feature>
<evidence type="ECO:0000256" key="3">
    <source>
        <dbReference type="ARBA" id="ARBA00022741"/>
    </source>
</evidence>
<keyword evidence="7" id="KW-1185">Reference proteome</keyword>
<dbReference type="InterPro" id="IPR003593">
    <property type="entry name" value="AAA+_ATPase"/>
</dbReference>
<dbReference type="AlphaFoldDB" id="A0A842HGN7"/>
<keyword evidence="3" id="KW-0547">Nucleotide-binding</keyword>
<dbReference type="SUPFAM" id="SSF52540">
    <property type="entry name" value="P-loop containing nucleoside triphosphate hydrolases"/>
    <property type="match status" value="1"/>
</dbReference>
<protein>
    <submittedName>
        <fullName evidence="6">ABC transporter ATP-binding protein</fullName>
    </submittedName>
</protein>
<evidence type="ECO:0000256" key="2">
    <source>
        <dbReference type="ARBA" id="ARBA00022448"/>
    </source>
</evidence>
<dbReference type="GO" id="GO:0005524">
    <property type="term" value="F:ATP binding"/>
    <property type="evidence" value="ECO:0007669"/>
    <property type="project" value="UniProtKB-KW"/>
</dbReference>
<dbReference type="Proteomes" id="UP000546464">
    <property type="component" value="Unassembled WGS sequence"/>
</dbReference>
<keyword evidence="4 6" id="KW-0067">ATP-binding</keyword>
<dbReference type="SMART" id="SM00382">
    <property type="entry name" value="AAA"/>
    <property type="match status" value="1"/>
</dbReference>
<comment type="similarity">
    <text evidence="1">Belongs to the ABC transporter superfamily.</text>
</comment>
<dbReference type="EMBL" id="JACHVB010000021">
    <property type="protein sequence ID" value="MBC2594411.1"/>
    <property type="molecule type" value="Genomic_DNA"/>
</dbReference>
<reference evidence="6 7" key="1">
    <citation type="submission" date="2020-07" db="EMBL/GenBank/DDBJ databases">
        <authorList>
            <person name="Feng X."/>
        </authorList>
    </citation>
    <scope>NUCLEOTIDE SEQUENCE [LARGE SCALE GENOMIC DNA]</scope>
    <source>
        <strain evidence="6 7">JCM31066</strain>
    </source>
</reference>
<dbReference type="PROSITE" id="PS50893">
    <property type="entry name" value="ABC_TRANSPORTER_2"/>
    <property type="match status" value="1"/>
</dbReference>
<dbReference type="InterPro" id="IPR027417">
    <property type="entry name" value="P-loop_NTPase"/>
</dbReference>
<keyword evidence="2" id="KW-0813">Transport</keyword>
<dbReference type="PANTHER" id="PTHR43335:SF3">
    <property type="entry name" value="ABC TRANSPORTER"/>
    <property type="match status" value="1"/>
</dbReference>
<dbReference type="GO" id="GO:0016887">
    <property type="term" value="F:ATP hydrolysis activity"/>
    <property type="evidence" value="ECO:0007669"/>
    <property type="project" value="InterPro"/>
</dbReference>